<keyword evidence="3 4" id="KW-0479">Metal-binding</keyword>
<protein>
    <submittedName>
        <fullName evidence="6">Betaine-homocysteine S-methyltransferase</fullName>
        <ecNumber evidence="6">2.1.1.5</ecNumber>
    </submittedName>
</protein>
<accession>H5T7P7</accession>
<dbReference type="GO" id="GO:0008270">
    <property type="term" value="F:zinc ion binding"/>
    <property type="evidence" value="ECO:0007669"/>
    <property type="project" value="InterPro"/>
</dbReference>
<dbReference type="EMBL" id="BAET01000002">
    <property type="protein sequence ID" value="GAB54324.1"/>
    <property type="molecule type" value="Genomic_DNA"/>
</dbReference>
<name>H5T7P7_9ALTE</name>
<dbReference type="PANTHER" id="PTHR11103:SF18">
    <property type="entry name" value="SLR1189 PROTEIN"/>
    <property type="match status" value="1"/>
</dbReference>
<evidence type="ECO:0000256" key="1">
    <source>
        <dbReference type="ARBA" id="ARBA00022603"/>
    </source>
</evidence>
<dbReference type="PANTHER" id="PTHR11103">
    <property type="entry name" value="SLR1189 PROTEIN"/>
    <property type="match status" value="1"/>
</dbReference>
<keyword evidence="1 4" id="KW-0489">Methyltransferase</keyword>
<feature type="domain" description="Hcy-binding" evidence="5">
    <location>
        <begin position="13"/>
        <end position="323"/>
    </location>
</feature>
<reference evidence="6 7" key="1">
    <citation type="journal article" date="2012" name="J. Bacteriol.">
        <title>Genome sequence of proteorhodopsin-containing sea ice bacterium Glaciecola punicea ACAM 611T.</title>
        <authorList>
            <person name="Qin Q.-L."/>
            <person name="Xie B.-B."/>
            <person name="Shu Y.-L."/>
            <person name="Rong J.-C."/>
            <person name="Zhao D.-L."/>
            <person name="Zhang X.-Y."/>
            <person name="Chen X.-L."/>
            <person name="Zhou B.-C."/>
            <person name="Zhanga Y.-Z."/>
        </authorList>
    </citation>
    <scope>NUCLEOTIDE SEQUENCE [LARGE SCALE GENOMIC DNA]</scope>
    <source>
        <strain evidence="6 7">ACAM 611</strain>
    </source>
</reference>
<evidence type="ECO:0000259" key="5">
    <source>
        <dbReference type="PROSITE" id="PS50970"/>
    </source>
</evidence>
<sequence>MEACQKSYRSFVLVELAGHINKGPVICAEGFLFELERRGYLTAGEFVPEVALEHPEVLESLHRDFQRAGSDIVEAFTYNGHREKMRVIGKEELLEPLNRAALKIARKVADSKPGNLMAGNISNTNIWHPTDTNKQQEVRSMFEEMVGWAVEEGVDIIIGETFYYAEEAYTALEVAKASGLPVIITLAPMASNQMQDGVSVVETCVELEKRGADVVGLNCFRGPQTMLPYLKEIRAAVSCHVAALPIPYRTNEKEPTFFNLSDHDSCTCPAPHGRAFPTALDPLYCNRYEIGQFAKDAYALGINYLGVCCGASPMLLRQMAEAVGITTEASRFSENMSNHFMYGSNERLPENIKALGDKA</sequence>
<dbReference type="EC" id="2.1.1.5" evidence="6"/>
<evidence type="ECO:0000313" key="7">
    <source>
        <dbReference type="Proteomes" id="UP000053586"/>
    </source>
</evidence>
<dbReference type="eggNOG" id="COG0646">
    <property type="taxonomic scope" value="Bacteria"/>
</dbReference>
<dbReference type="RefSeq" id="WP_006002430.1">
    <property type="nucleotide sequence ID" value="NZ_BAET01000002.1"/>
</dbReference>
<dbReference type="GO" id="GO:0009086">
    <property type="term" value="P:methionine biosynthetic process"/>
    <property type="evidence" value="ECO:0007669"/>
    <property type="project" value="InterPro"/>
</dbReference>
<evidence type="ECO:0000313" key="6">
    <source>
        <dbReference type="EMBL" id="GAB54324.1"/>
    </source>
</evidence>
<comment type="cofactor">
    <cofactor evidence="3">
        <name>Zn(2+)</name>
        <dbReference type="ChEBI" id="CHEBI:29105"/>
    </cofactor>
    <text evidence="3">Binds 1 zinc ion per subunit.</text>
</comment>
<dbReference type="SUPFAM" id="SSF82282">
    <property type="entry name" value="Homocysteine S-methyltransferase"/>
    <property type="match status" value="1"/>
</dbReference>
<dbReference type="PIRSF" id="PIRSF037505">
    <property type="entry name" value="Betaine_HMT"/>
    <property type="match status" value="1"/>
</dbReference>
<dbReference type="GO" id="GO:0047150">
    <property type="term" value="F:betaine-homocysteine S-methyltransferase activity"/>
    <property type="evidence" value="ECO:0007669"/>
    <property type="project" value="UniProtKB-EC"/>
</dbReference>
<feature type="binding site" evidence="3 4">
    <location>
        <position position="309"/>
    </location>
    <ligand>
        <name>Zn(2+)</name>
        <dbReference type="ChEBI" id="CHEBI:29105"/>
    </ligand>
</feature>
<keyword evidence="2 4" id="KW-0808">Transferase</keyword>
<reference evidence="6 7" key="2">
    <citation type="journal article" date="2017" name="Antonie Van Leeuwenhoek">
        <title>Rhizobium rhizosphaerae sp. nov., a novel species isolated from rice rhizosphere.</title>
        <authorList>
            <person name="Zhao J.J."/>
            <person name="Zhang J."/>
            <person name="Zhang R.J."/>
            <person name="Zhang C.W."/>
            <person name="Yin H.Q."/>
            <person name="Zhang X.X."/>
        </authorList>
    </citation>
    <scope>NUCLEOTIDE SEQUENCE [LARGE SCALE GENOMIC DNA]</scope>
    <source>
        <strain evidence="6 7">ACAM 611</strain>
    </source>
</reference>
<dbReference type="Gene3D" id="3.20.20.330">
    <property type="entry name" value="Homocysteine-binding-like domain"/>
    <property type="match status" value="1"/>
</dbReference>
<feature type="binding site" evidence="3 4">
    <location>
        <position position="308"/>
    </location>
    <ligand>
        <name>Zn(2+)</name>
        <dbReference type="ChEBI" id="CHEBI:29105"/>
    </ligand>
</feature>
<organism evidence="6 7">
    <name type="scientific">Glaciecola punicea ACAM 611</name>
    <dbReference type="NCBI Taxonomy" id="1121923"/>
    <lineage>
        <taxon>Bacteria</taxon>
        <taxon>Pseudomonadati</taxon>
        <taxon>Pseudomonadota</taxon>
        <taxon>Gammaproteobacteria</taxon>
        <taxon>Alteromonadales</taxon>
        <taxon>Alteromonadaceae</taxon>
        <taxon>Glaciecola</taxon>
    </lineage>
</organism>
<dbReference type="InterPro" id="IPR003726">
    <property type="entry name" value="HCY_dom"/>
</dbReference>
<dbReference type="InterPro" id="IPR017226">
    <property type="entry name" value="BHMT-like"/>
</dbReference>
<dbReference type="InterPro" id="IPR036589">
    <property type="entry name" value="HCY_dom_sf"/>
</dbReference>
<dbReference type="PROSITE" id="PS50970">
    <property type="entry name" value="HCY"/>
    <property type="match status" value="1"/>
</dbReference>
<evidence type="ECO:0000256" key="4">
    <source>
        <dbReference type="PROSITE-ProRule" id="PRU00333"/>
    </source>
</evidence>
<evidence type="ECO:0000256" key="2">
    <source>
        <dbReference type="ARBA" id="ARBA00022679"/>
    </source>
</evidence>
<feature type="binding site" evidence="3 4">
    <location>
        <position position="219"/>
    </location>
    <ligand>
        <name>Zn(2+)</name>
        <dbReference type="ChEBI" id="CHEBI:29105"/>
    </ligand>
</feature>
<evidence type="ECO:0000256" key="3">
    <source>
        <dbReference type="PIRSR" id="PIRSR037505-2"/>
    </source>
</evidence>
<gene>
    <name evidence="6" type="ORF">GPUN_0170</name>
</gene>
<dbReference type="Proteomes" id="UP000053586">
    <property type="component" value="Unassembled WGS sequence"/>
</dbReference>
<dbReference type="STRING" id="56804.BAE46_04140"/>
<keyword evidence="3 4" id="KW-0862">Zinc</keyword>
<dbReference type="Pfam" id="PF02574">
    <property type="entry name" value="S-methyl_trans"/>
    <property type="match status" value="1"/>
</dbReference>
<dbReference type="AlphaFoldDB" id="H5T7P7"/>
<proteinExistence type="predicted"/>
<keyword evidence="7" id="KW-1185">Reference proteome</keyword>
<comment type="caution">
    <text evidence="6">The sequence shown here is derived from an EMBL/GenBank/DDBJ whole genome shotgun (WGS) entry which is preliminary data.</text>
</comment>
<dbReference type="GO" id="GO:0032259">
    <property type="term" value="P:methylation"/>
    <property type="evidence" value="ECO:0007669"/>
    <property type="project" value="UniProtKB-KW"/>
</dbReference>